<proteinExistence type="predicted"/>
<evidence type="ECO:0000259" key="1">
    <source>
        <dbReference type="Pfam" id="PF18598"/>
    </source>
</evidence>
<sequence>MARSSGPAPRPTVRASETKLSRHLHGAVELKAGPLEAFKLARRAFLAGEQIDMGAISKALDVDRATLFRWLGNRDQLITEVIWSFAEPAWRRALDAASGTGSARVAEVLARWIEDIAGAEFFRAYLRREPARALRLLTTSDGLHQQRVLDIIEELLCSEPDLTFPLPVRDFAYVITRIAESFLYSDLITGATPDASKASITIGTLLGVEKP</sequence>
<evidence type="ECO:0000313" key="3">
    <source>
        <dbReference type="Proteomes" id="UP000581769"/>
    </source>
</evidence>
<dbReference type="Gene3D" id="1.10.357.10">
    <property type="entry name" value="Tetracycline Repressor, domain 2"/>
    <property type="match status" value="1"/>
</dbReference>
<dbReference type="EMBL" id="JACHMG010000001">
    <property type="protein sequence ID" value="MBB4687553.1"/>
    <property type="molecule type" value="Genomic_DNA"/>
</dbReference>
<dbReference type="Pfam" id="PF18598">
    <property type="entry name" value="TetR_C_36"/>
    <property type="match status" value="1"/>
</dbReference>
<dbReference type="InterPro" id="IPR041485">
    <property type="entry name" value="TetR_C_36"/>
</dbReference>
<protein>
    <submittedName>
        <fullName evidence="2">AcrR family transcriptional regulator</fullName>
    </submittedName>
</protein>
<evidence type="ECO:0000313" key="2">
    <source>
        <dbReference type="EMBL" id="MBB4687553.1"/>
    </source>
</evidence>
<dbReference type="Proteomes" id="UP000581769">
    <property type="component" value="Unassembled WGS sequence"/>
</dbReference>
<reference evidence="2 3" key="1">
    <citation type="submission" date="2020-08" db="EMBL/GenBank/DDBJ databases">
        <title>Sequencing the genomes of 1000 actinobacteria strains.</title>
        <authorList>
            <person name="Klenk H.-P."/>
        </authorList>
    </citation>
    <scope>NUCLEOTIDE SEQUENCE [LARGE SCALE GENOMIC DNA]</scope>
    <source>
        <strain evidence="2 3">DSM 45859</strain>
    </source>
</reference>
<accession>A0A840J0U2</accession>
<dbReference type="AlphaFoldDB" id="A0A840J0U2"/>
<dbReference type="RefSeq" id="WP_184782370.1">
    <property type="nucleotide sequence ID" value="NZ_JACHMG010000001.1"/>
</dbReference>
<gene>
    <name evidence="2" type="ORF">BJY18_005038</name>
</gene>
<keyword evidence="3" id="KW-1185">Reference proteome</keyword>
<name>A0A840J0U2_9PSEU</name>
<comment type="caution">
    <text evidence="2">The sequence shown here is derived from an EMBL/GenBank/DDBJ whole genome shotgun (WGS) entry which is preliminary data.</text>
</comment>
<feature type="domain" description="QsdR TetR regulatory C-terminal" evidence="1">
    <location>
        <begin position="100"/>
        <end position="207"/>
    </location>
</feature>
<organism evidence="2 3">
    <name type="scientific">Amycolatopsis jiangsuensis</name>
    <dbReference type="NCBI Taxonomy" id="1181879"/>
    <lineage>
        <taxon>Bacteria</taxon>
        <taxon>Bacillati</taxon>
        <taxon>Actinomycetota</taxon>
        <taxon>Actinomycetes</taxon>
        <taxon>Pseudonocardiales</taxon>
        <taxon>Pseudonocardiaceae</taxon>
        <taxon>Amycolatopsis</taxon>
    </lineage>
</organism>